<dbReference type="Pfam" id="PF00069">
    <property type="entry name" value="Pkinase"/>
    <property type="match status" value="1"/>
</dbReference>
<sequence length="229" mass="27484">MVGIMEIKYYKKIFNMNLPEQYIMFNYEINNMIFLLKNKISFIPKILKVKITKNNKEIFYERIVGKTLKEMNILNYSLKERLKIFNEIIVAVEKIHNLGLIHNDINLGNIIINENNVYIIDFSESRFINNKYDKKYFSYTKGFSCLEKYSNNEKNFIENDTYSLTSICYYLVFNKIYPNICDSNYINIIHSNKKLENFLKKGLSFTKYNRYNNTLVMKEMISDIIEELQ</sequence>
<dbReference type="Gene3D" id="1.10.510.10">
    <property type="entry name" value="Transferase(Phosphotransferase) domain 1"/>
    <property type="match status" value="1"/>
</dbReference>
<name>D1AXR1_STRM9</name>
<evidence type="ECO:0000259" key="1">
    <source>
        <dbReference type="PROSITE" id="PS50011"/>
    </source>
</evidence>
<protein>
    <submittedName>
        <fullName evidence="2">Mn2+dependent serine/threonine protein kinase</fullName>
    </submittedName>
</protein>
<reference evidence="2 3" key="1">
    <citation type="journal article" date="2009" name="Stand. Genomic Sci.">
        <title>Complete genome sequence of Streptobacillus moniliformis type strain (9901T).</title>
        <authorList>
            <person name="Nolan M."/>
            <person name="Gronow S."/>
            <person name="Lapidus A."/>
            <person name="Ivanova N."/>
            <person name="Copeland A."/>
            <person name="Lucas S."/>
            <person name="Del Rio T.G."/>
            <person name="Chen F."/>
            <person name="Tice H."/>
            <person name="Pitluck S."/>
            <person name="Cheng J.F."/>
            <person name="Sims D."/>
            <person name="Meincke L."/>
            <person name="Bruce D."/>
            <person name="Goodwin L."/>
            <person name="Brettin T."/>
            <person name="Han C."/>
            <person name="Detter J.C."/>
            <person name="Ovchinikova G."/>
            <person name="Pati A."/>
            <person name="Mavromatis K."/>
            <person name="Mikhailova N."/>
            <person name="Chen A."/>
            <person name="Palaniappan K."/>
            <person name="Land M."/>
            <person name="Hauser L."/>
            <person name="Chang Y.J."/>
            <person name="Jeffries C.D."/>
            <person name="Rohde M."/>
            <person name="Sproer C."/>
            <person name="Goker M."/>
            <person name="Bristow J."/>
            <person name="Eisen J.A."/>
            <person name="Markowitz V."/>
            <person name="Hugenholtz P."/>
            <person name="Kyrpides N.C."/>
            <person name="Klenk H.P."/>
            <person name="Chain P."/>
        </authorList>
    </citation>
    <scope>NUCLEOTIDE SEQUENCE [LARGE SCALE GENOMIC DNA]</scope>
    <source>
        <strain evidence="3">ATCC 14647 / DSM 12112 / NCTC 10651 / 9901</strain>
    </source>
</reference>
<organism evidence="2 3">
    <name type="scientific">Streptobacillus moniliformis (strain ATCC 14647 / DSM 12112 / NCTC 10651 / 9901)</name>
    <dbReference type="NCBI Taxonomy" id="519441"/>
    <lineage>
        <taxon>Bacteria</taxon>
        <taxon>Fusobacteriati</taxon>
        <taxon>Fusobacteriota</taxon>
        <taxon>Fusobacteriia</taxon>
        <taxon>Fusobacteriales</taxon>
        <taxon>Leptotrichiaceae</taxon>
        <taxon>Streptobacillus</taxon>
    </lineage>
</organism>
<feature type="domain" description="Protein kinase" evidence="1">
    <location>
        <begin position="1"/>
        <end position="229"/>
    </location>
</feature>
<gene>
    <name evidence="2" type="ordered locus">Smon_0609</name>
</gene>
<keyword evidence="2" id="KW-0723">Serine/threonine-protein kinase</keyword>
<dbReference type="InterPro" id="IPR000719">
    <property type="entry name" value="Prot_kinase_dom"/>
</dbReference>
<dbReference type="HOGENOM" id="CLU_1209251_0_0_0"/>
<dbReference type="KEGG" id="smf:Smon_0609"/>
<proteinExistence type="predicted"/>
<evidence type="ECO:0000313" key="2">
    <source>
        <dbReference type="EMBL" id="ACZ01087.1"/>
    </source>
</evidence>
<dbReference type="SMART" id="SM00220">
    <property type="entry name" value="S_TKc"/>
    <property type="match status" value="1"/>
</dbReference>
<dbReference type="SUPFAM" id="SSF56112">
    <property type="entry name" value="Protein kinase-like (PK-like)"/>
    <property type="match status" value="1"/>
</dbReference>
<keyword evidence="3" id="KW-1185">Reference proteome</keyword>
<dbReference type="GO" id="GO:0005524">
    <property type="term" value="F:ATP binding"/>
    <property type="evidence" value="ECO:0007669"/>
    <property type="project" value="InterPro"/>
</dbReference>
<accession>D1AXR1</accession>
<evidence type="ECO:0000313" key="3">
    <source>
        <dbReference type="Proteomes" id="UP000002072"/>
    </source>
</evidence>
<dbReference type="GO" id="GO:0004674">
    <property type="term" value="F:protein serine/threonine kinase activity"/>
    <property type="evidence" value="ECO:0007669"/>
    <property type="project" value="UniProtKB-KW"/>
</dbReference>
<dbReference type="AlphaFoldDB" id="D1AXR1"/>
<dbReference type="PROSITE" id="PS50011">
    <property type="entry name" value="PROTEIN_KINASE_DOM"/>
    <property type="match status" value="1"/>
</dbReference>
<keyword evidence="2" id="KW-0808">Transferase</keyword>
<keyword evidence="2" id="KW-0418">Kinase</keyword>
<dbReference type="OrthoDB" id="95344at2"/>
<dbReference type="STRING" id="519441.Smon_0609"/>
<dbReference type="eggNOG" id="COG0515">
    <property type="taxonomic scope" value="Bacteria"/>
</dbReference>
<dbReference type="Proteomes" id="UP000002072">
    <property type="component" value="Chromosome"/>
</dbReference>
<dbReference type="InterPro" id="IPR011009">
    <property type="entry name" value="Kinase-like_dom_sf"/>
</dbReference>
<dbReference type="EMBL" id="CP001779">
    <property type="protein sequence ID" value="ACZ01087.1"/>
    <property type="molecule type" value="Genomic_DNA"/>
</dbReference>